<dbReference type="Gene3D" id="3.40.140.10">
    <property type="entry name" value="Cytidine Deaminase, domain 2"/>
    <property type="match status" value="1"/>
</dbReference>
<dbReference type="InterPro" id="IPR051929">
    <property type="entry name" value="VirAsm_ModProt"/>
</dbReference>
<evidence type="ECO:0000259" key="7">
    <source>
        <dbReference type="PROSITE" id="PS50249"/>
    </source>
</evidence>
<keyword evidence="9" id="KW-1185">Reference proteome</keyword>
<dbReference type="RefSeq" id="WP_386842700.1">
    <property type="nucleotide sequence ID" value="NZ_JBHUMK010000010.1"/>
</dbReference>
<proteinExistence type="predicted"/>
<dbReference type="PANTHER" id="PTHR34858">
    <property type="entry name" value="CYSO-CYSTEINE PEPTIDASE"/>
    <property type="match status" value="1"/>
</dbReference>
<dbReference type="SMART" id="SM00232">
    <property type="entry name" value="JAB_MPN"/>
    <property type="match status" value="1"/>
</dbReference>
<dbReference type="Proteomes" id="UP001597475">
    <property type="component" value="Unassembled WGS sequence"/>
</dbReference>
<gene>
    <name evidence="8" type="ORF">ACFSR9_02435</name>
</gene>
<dbReference type="SUPFAM" id="SSF102712">
    <property type="entry name" value="JAB1/MPN domain"/>
    <property type="match status" value="1"/>
</dbReference>
<name>A0ABW5P0C5_9DEIO</name>
<protein>
    <submittedName>
        <fullName evidence="8">Mov34/MPN/PAD-1 family protein</fullName>
    </submittedName>
</protein>
<evidence type="ECO:0000256" key="6">
    <source>
        <dbReference type="SAM" id="MobiDB-lite"/>
    </source>
</evidence>
<feature type="domain" description="MPN" evidence="7">
    <location>
        <begin position="1"/>
        <end position="134"/>
    </location>
</feature>
<accession>A0ABW5P0C5</accession>
<dbReference type="InterPro" id="IPR028090">
    <property type="entry name" value="JAB_dom_prok"/>
</dbReference>
<evidence type="ECO:0000313" key="8">
    <source>
        <dbReference type="EMBL" id="MFD2608298.1"/>
    </source>
</evidence>
<feature type="region of interest" description="Disordered" evidence="6">
    <location>
        <begin position="125"/>
        <end position="151"/>
    </location>
</feature>
<dbReference type="InterPro" id="IPR000555">
    <property type="entry name" value="JAMM/MPN+_dom"/>
</dbReference>
<keyword evidence="4" id="KW-0862">Zinc</keyword>
<evidence type="ECO:0000256" key="5">
    <source>
        <dbReference type="ARBA" id="ARBA00023049"/>
    </source>
</evidence>
<evidence type="ECO:0000256" key="2">
    <source>
        <dbReference type="ARBA" id="ARBA00022723"/>
    </source>
</evidence>
<feature type="compositionally biased region" description="Gly residues" evidence="6">
    <location>
        <begin position="131"/>
        <end position="142"/>
    </location>
</feature>
<evidence type="ECO:0000256" key="1">
    <source>
        <dbReference type="ARBA" id="ARBA00022670"/>
    </source>
</evidence>
<dbReference type="InterPro" id="IPR037518">
    <property type="entry name" value="MPN"/>
</dbReference>
<reference evidence="9" key="1">
    <citation type="journal article" date="2019" name="Int. J. Syst. Evol. Microbiol.">
        <title>The Global Catalogue of Microorganisms (GCM) 10K type strain sequencing project: providing services to taxonomists for standard genome sequencing and annotation.</title>
        <authorList>
            <consortium name="The Broad Institute Genomics Platform"/>
            <consortium name="The Broad Institute Genome Sequencing Center for Infectious Disease"/>
            <person name="Wu L."/>
            <person name="Ma J."/>
        </authorList>
    </citation>
    <scope>NUCLEOTIDE SEQUENCE [LARGE SCALE GENOMIC DNA]</scope>
    <source>
        <strain evidence="9">KCTC 33842</strain>
    </source>
</reference>
<dbReference type="PROSITE" id="PS50249">
    <property type="entry name" value="MPN"/>
    <property type="match status" value="1"/>
</dbReference>
<dbReference type="Pfam" id="PF14464">
    <property type="entry name" value="Prok-JAB"/>
    <property type="match status" value="1"/>
</dbReference>
<dbReference type="EMBL" id="JBHUMK010000010">
    <property type="protein sequence ID" value="MFD2608298.1"/>
    <property type="molecule type" value="Genomic_DNA"/>
</dbReference>
<keyword evidence="1" id="KW-0645">Protease</keyword>
<dbReference type="CDD" id="cd08070">
    <property type="entry name" value="MPN_like"/>
    <property type="match status" value="1"/>
</dbReference>
<evidence type="ECO:0000256" key="4">
    <source>
        <dbReference type="ARBA" id="ARBA00022833"/>
    </source>
</evidence>
<sequence length="151" mass="16130">MLHLPRALEAALWDHARRDAPRECVGALGGHVRKDGFHALALYPLPNVAPRAEQEYLAAPDAFVRALKAMREGGLDLVGLYHSHPRGPAWPSDTDRRLAAYPVPHLIADLRGGVLRAFSLPGGQEVPLGRAPGGGPDRGGTPGRLVPGPRI</sequence>
<keyword evidence="2" id="KW-0479">Metal-binding</keyword>
<comment type="caution">
    <text evidence="8">The sequence shown here is derived from an EMBL/GenBank/DDBJ whole genome shotgun (WGS) entry which is preliminary data.</text>
</comment>
<keyword evidence="3" id="KW-0378">Hydrolase</keyword>
<evidence type="ECO:0000313" key="9">
    <source>
        <dbReference type="Proteomes" id="UP001597475"/>
    </source>
</evidence>
<evidence type="ECO:0000256" key="3">
    <source>
        <dbReference type="ARBA" id="ARBA00022801"/>
    </source>
</evidence>
<keyword evidence="5" id="KW-0482">Metalloprotease</keyword>
<organism evidence="8 9">
    <name type="scientific">Deinococcus taklimakanensis</name>
    <dbReference type="NCBI Taxonomy" id="536443"/>
    <lineage>
        <taxon>Bacteria</taxon>
        <taxon>Thermotogati</taxon>
        <taxon>Deinococcota</taxon>
        <taxon>Deinococci</taxon>
        <taxon>Deinococcales</taxon>
        <taxon>Deinococcaceae</taxon>
        <taxon>Deinococcus</taxon>
    </lineage>
</organism>
<dbReference type="PANTHER" id="PTHR34858:SF1">
    <property type="entry name" value="CYSO-CYSTEINE PEPTIDASE"/>
    <property type="match status" value="1"/>
</dbReference>